<dbReference type="Proteomes" id="UP000008021">
    <property type="component" value="Chromosome 7"/>
</dbReference>
<feature type="region of interest" description="Disordered" evidence="1">
    <location>
        <begin position="77"/>
        <end position="103"/>
    </location>
</feature>
<evidence type="ECO:0000313" key="2">
    <source>
        <dbReference type="EnsemblPlants" id="OMERI07G18490.1"/>
    </source>
</evidence>
<proteinExistence type="predicted"/>
<dbReference type="PANTHER" id="PTHR13462:SF38">
    <property type="entry name" value="CALCIUM UNIPORTER PROTEIN"/>
    <property type="match status" value="1"/>
</dbReference>
<organism evidence="2">
    <name type="scientific">Oryza meridionalis</name>
    <dbReference type="NCBI Taxonomy" id="40149"/>
    <lineage>
        <taxon>Eukaryota</taxon>
        <taxon>Viridiplantae</taxon>
        <taxon>Streptophyta</taxon>
        <taxon>Embryophyta</taxon>
        <taxon>Tracheophyta</taxon>
        <taxon>Spermatophyta</taxon>
        <taxon>Magnoliopsida</taxon>
        <taxon>Liliopsida</taxon>
        <taxon>Poales</taxon>
        <taxon>Poaceae</taxon>
        <taxon>BOP clade</taxon>
        <taxon>Oryzoideae</taxon>
        <taxon>Oryzeae</taxon>
        <taxon>Oryzinae</taxon>
        <taxon>Oryza</taxon>
    </lineage>
</organism>
<feature type="compositionally biased region" description="Basic and acidic residues" evidence="1">
    <location>
        <begin position="88"/>
        <end position="97"/>
    </location>
</feature>
<dbReference type="Gramene" id="OMERI07G18490.1">
    <property type="protein sequence ID" value="OMERI07G18490.1"/>
    <property type="gene ID" value="OMERI07G18490"/>
</dbReference>
<dbReference type="eggNOG" id="KOG2966">
    <property type="taxonomic scope" value="Eukaryota"/>
</dbReference>
<reference evidence="2" key="1">
    <citation type="submission" date="2015-04" db="UniProtKB">
        <authorList>
            <consortium name="EnsemblPlants"/>
        </authorList>
    </citation>
    <scope>IDENTIFICATION</scope>
</reference>
<dbReference type="GO" id="GO:1990246">
    <property type="term" value="C:uniplex complex"/>
    <property type="evidence" value="ECO:0007669"/>
    <property type="project" value="TreeGrafter"/>
</dbReference>
<evidence type="ECO:0000313" key="3">
    <source>
        <dbReference type="Proteomes" id="UP000008021"/>
    </source>
</evidence>
<dbReference type="GO" id="GO:0036444">
    <property type="term" value="P:calcium import into the mitochondrion"/>
    <property type="evidence" value="ECO:0007669"/>
    <property type="project" value="TreeGrafter"/>
</dbReference>
<evidence type="ECO:0000256" key="1">
    <source>
        <dbReference type="SAM" id="MobiDB-lite"/>
    </source>
</evidence>
<sequence length="103" mass="11275">MRQMTESKWARRAQDIAGGAEEGRRLARALNDSGVVIVLGDAVFLRPDMIAKAIENMIPATAHATRAASVVVEVRKKRGEEEEEEEELRAMEEEKAGIDAAAV</sequence>
<dbReference type="AlphaFoldDB" id="A0A0E0EEC3"/>
<dbReference type="STRING" id="40149.A0A0E0EEC3"/>
<reference evidence="2" key="2">
    <citation type="submission" date="2018-05" db="EMBL/GenBank/DDBJ databases">
        <title>OmerRS3 (Oryza meridionalis Reference Sequence Version 3).</title>
        <authorList>
            <person name="Zhang J."/>
            <person name="Kudrna D."/>
            <person name="Lee S."/>
            <person name="Talag J."/>
            <person name="Welchert J."/>
            <person name="Wing R.A."/>
        </authorList>
    </citation>
    <scope>NUCLEOTIDE SEQUENCE [LARGE SCALE GENOMIC DNA]</scope>
    <source>
        <strain evidence="2">cv. OR44</strain>
    </source>
</reference>
<dbReference type="InterPro" id="IPR039055">
    <property type="entry name" value="MCU_fam"/>
</dbReference>
<dbReference type="PANTHER" id="PTHR13462">
    <property type="entry name" value="CALCIUM UNIPORTER PROTEIN, MITOCHONDRIAL"/>
    <property type="match status" value="1"/>
</dbReference>
<keyword evidence="3" id="KW-1185">Reference proteome</keyword>
<dbReference type="HOGENOM" id="CLU_2268088_0_0_1"/>
<protein>
    <submittedName>
        <fullName evidence="2">Uncharacterized protein</fullName>
    </submittedName>
</protein>
<dbReference type="GO" id="GO:0051560">
    <property type="term" value="P:mitochondrial calcium ion homeostasis"/>
    <property type="evidence" value="ECO:0007669"/>
    <property type="project" value="InterPro"/>
</dbReference>
<dbReference type="EnsemblPlants" id="OMERI07G18490.1">
    <property type="protein sequence ID" value="OMERI07G18490.1"/>
    <property type="gene ID" value="OMERI07G18490"/>
</dbReference>
<accession>A0A0E0EEC3</accession>
<dbReference type="GO" id="GO:0005262">
    <property type="term" value="F:calcium channel activity"/>
    <property type="evidence" value="ECO:0007669"/>
    <property type="project" value="TreeGrafter"/>
</dbReference>
<name>A0A0E0EEC3_9ORYZ</name>
<dbReference type="GO" id="GO:0015292">
    <property type="term" value="F:uniporter activity"/>
    <property type="evidence" value="ECO:0007669"/>
    <property type="project" value="TreeGrafter"/>
</dbReference>